<sequence length="2520" mass="286129">MEDQESFPPDTEDVREQIEQQRTLAAQLKEKLEQDELQLASKEQKNELLKSKLSLLKSRTKAKRASGANDKDDNKAKGGKDQSSASPKNTARKQTPTSANKGKINILREQLEQNRLKFERHGQELSEDTRSMEVMVEQLRHELEERDVTIQQLQDGQVPIVSSVCEEPVSEPVDVSTLLLQKENDVKNLSSQVIDLQNVILELQENLKEKDCVIEARTQAISLLSEDMSKKWRANVDMLEETRLQMQMMQENFVRIEAGLNAEIDQLNVQLQNNASRLAQAEQNVKAAESSRDDFASQNAELLAELNRLKEAPKEASGLEDAKSKIDELSQALSEANKLTVKLKADHKAKVKTLNKQIDSLRKESDLSGEVVQLQNHIAELEEEKGNLQLHIIEIEESTGTQEQKINELEKTIQELQNQKVVSEMKLIEVEDQLSSYAAVMEEANELKLKLVDREDEIQHLKDCLERVGSFPKADLHSDLQDELKDARSAVQEWEVRYVALEKQFKEKNDELVSALSDLSSQRSLQSIGQDSVSDAKSSDEEISRGERILMTKVQHLEQSIRDKQIEVQELEALVRANLERIDNLISTPAVNPDSEELKERIRVLESQIMSFEASVNMLQEENGTLKESLSLLKTSATAGEQVDGNKTSMDQNSSIDTSQLQRELIEASGELELKRDECTRLESKLKAQVEKYKKIVVNLKVKTLANKELEERVNRYETAIQTHQMEVDQLSREKQDMLEKWQTEMAEKDEVLSQAADKLAGREMDVLNLSQQLGEKSAVIVDLEAKVAGLQAHVEELQLLIEEKSASLEKLNTAHAEQSQQAESHMVSALQGELISIKNQLDLEMEEKIAAITKLETFTKQAKIKLAKEKKVRTDLIEKQTELEALLAEKNAAITDMHEQRAQEVGFYQQEKERLEIMLKEHQELAANLQQQLEQERNKLQYANESLAIAEECVEVAQDLDPLPSPESFQVEVENLLVSLNTNSPNDVLPVLEQEKVKTMDVFSSSFASLHNQIIERLKNKPDVNGERKMFAELSNLVTRVINRTAALENKIKSIVAESDAVIHRKLFDAEQSIQVLESTLTETKQHLDSKEAEKINLEDAVNNLNRERWDLTQQIQQESEKYYSLERQLKETKDQLDSLIESTNSLQLQLSEKDNIIKDLQIRCEESDTHYNHIQNELHNANQQQSDLKLNWEKLNEECEMWKSKLLTVEQEMEASHSKMLELQSYCDNATERSEMLQQKLDEATQHTTELQLQLHKSEEEMKELNEQLSHASQSNSHLQHELMLKSDDLSQQNSSWINEKDQYEQKLFSLSQQLQEAKQQIQKDESYSQLATPHLNTDEVESLRKQLAQKSSEIETYQQRLMQLQMGAPESSASFFNHPNEKQEVSDAFHMHEKMTHQEAVSSSQIDTASSVSILDAFKPASSLFEIPSEVNDLQTKINNLTEQLDSLLSVKTSLEAEKYSLVANLDVLTEQLNATKIELESSHSMLNNLQLKVSELTAALQKSEECNEQEKLASVKLQNELRELQLRFESEEYDKQRAEGELKDRAQKDADARPRIPKTLDTHVSSLQDSGTGFNSGEIQNDSLDEEKADESLMESNITQMESELSGMVTSQRPSAEDSASEKPASLAIEVQDLQQQLAKLLSEKNSALLQIETLQAEIKLLSQSASSALSPTSPPLISDTDALMNEDDSWGWGVESAHLEAEHHQQKIQNVPPADDSISVLQGKIELLQVENAELEKDKTQLAEDLKASQIRAAKLTRKLKDLKSKYDDIAGKTRSTDSPFDSLDQAIEEERMKQMQNLEKELKDVQAEFSVVKTERDRLLKQVDVFSSANDRMLEAKERQDVEVEMWQKRSKDLTNQVQALEWKIRELEEGREEKEVSASESVNTVETPKLPPSTEILNPVEIEQLLKENHTWNANYESLMQEYQKLRSQCLADSEQRTQVDALLAQQKGMIERLEHEKTYFQDVYDSLKMDYESACAELASTASIQDDTADVVKKVEELEGKLSISEKQLEETITQLQAVSADNSDFQTQCSQLNESRRELLLQLEQSQSQLEAKSQEIVKLQEQVRVLEEKSVTPTADGASLFPTPVQETFFAHEHSVQGSSPNSSVLNWGSIVPSGEQAAVDIFESIASNTAQGMEEQLQMKENEIQKEKRMIETLRRSMEESEQEWGQMIEYHKTQLEAAKKTISDLQTELQTMHLHAANNDESLELKLNFNSQIEKCQELQNVVFAKDKEIESLQINLAVSEESKKRLESELLSKQAELERRLQEVPQSTHENPSQSAASAQLSIPDIRENTPALVPTGIPVMSSSDKNLSSELDLALYQLHERDVRCEELTLELTQLLEERDGLQLRLSNAIRTNEELRERLRQLLSSQPDDRNISFTTNLQGAELNASVSLENLNVPNAAYVQNVNPEGHQANLQNKLTELRTIGYSHDKRLKEDSEYRHQQQMRFLSPSPPTVLTGAGSEPTASEFTLVPASEPVDSSTNIDVNNAEPPTSNESQGSLLGWFWGRN</sequence>
<evidence type="ECO:0000256" key="1">
    <source>
        <dbReference type="SAM" id="Coils"/>
    </source>
</evidence>
<evidence type="ECO:0000313" key="4">
    <source>
        <dbReference type="RefSeq" id="XP_034247300.1"/>
    </source>
</evidence>
<proteinExistence type="predicted"/>
<feature type="coiled-coil region" evidence="1">
    <location>
        <begin position="1229"/>
        <end position="1363"/>
    </location>
</feature>
<protein>
    <submittedName>
        <fullName evidence="4 5">Protein lava lamp-like isoform X1</fullName>
    </submittedName>
</protein>
<feature type="coiled-coil region" evidence="1">
    <location>
        <begin position="1909"/>
        <end position="1936"/>
    </location>
</feature>
<accession>A0A6P8Z9V4</accession>
<feature type="compositionally biased region" description="Polar residues" evidence="2">
    <location>
        <begin position="1566"/>
        <end position="1586"/>
    </location>
</feature>
<dbReference type="SUPFAM" id="SSF57997">
    <property type="entry name" value="Tropomyosin"/>
    <property type="match status" value="1"/>
</dbReference>
<feature type="region of interest" description="Disordered" evidence="2">
    <location>
        <begin position="1880"/>
        <end position="1899"/>
    </location>
</feature>
<feature type="compositionally biased region" description="Polar residues" evidence="2">
    <location>
        <begin position="82"/>
        <end position="100"/>
    </location>
</feature>
<feature type="compositionally biased region" description="Basic and acidic residues" evidence="2">
    <location>
        <begin position="1536"/>
        <end position="1565"/>
    </location>
</feature>
<feature type="compositionally biased region" description="Acidic residues" evidence="2">
    <location>
        <begin position="1587"/>
        <end position="1597"/>
    </location>
</feature>
<organism evidence="5">
    <name type="scientific">Thrips palmi</name>
    <name type="common">Melon thrips</name>
    <dbReference type="NCBI Taxonomy" id="161013"/>
    <lineage>
        <taxon>Eukaryota</taxon>
        <taxon>Metazoa</taxon>
        <taxon>Ecdysozoa</taxon>
        <taxon>Arthropoda</taxon>
        <taxon>Hexapoda</taxon>
        <taxon>Insecta</taxon>
        <taxon>Pterygota</taxon>
        <taxon>Neoptera</taxon>
        <taxon>Paraneoptera</taxon>
        <taxon>Thysanoptera</taxon>
        <taxon>Terebrantia</taxon>
        <taxon>Thripoidea</taxon>
        <taxon>Thripidae</taxon>
        <taxon>Thrips</taxon>
    </lineage>
</organism>
<evidence type="ECO:0000313" key="5">
    <source>
        <dbReference type="RefSeq" id="XP_034247301.1"/>
    </source>
</evidence>
<feature type="coiled-coil region" evidence="1">
    <location>
        <begin position="1075"/>
        <end position="1200"/>
    </location>
</feature>
<dbReference type="RefSeq" id="XP_034247300.1">
    <property type="nucleotide sequence ID" value="XM_034391409.1"/>
</dbReference>
<dbReference type="GeneID" id="117649039"/>
<dbReference type="RefSeq" id="XP_034247301.1">
    <property type="nucleotide sequence ID" value="XM_034391410.1"/>
</dbReference>
<feature type="compositionally biased region" description="Polar residues" evidence="2">
    <location>
        <begin position="2277"/>
        <end position="2294"/>
    </location>
</feature>
<feature type="coiled-coil region" evidence="1">
    <location>
        <begin position="1434"/>
        <end position="1461"/>
    </location>
</feature>
<dbReference type="KEGG" id="tpal:117649039"/>
<dbReference type="OrthoDB" id="2441647at2759"/>
<feature type="region of interest" description="Disordered" evidence="2">
    <location>
        <begin position="2488"/>
        <end position="2520"/>
    </location>
</feature>
<keyword evidence="1" id="KW-0175">Coiled coil</keyword>
<feature type="compositionally biased region" description="Basic and acidic residues" evidence="2">
    <location>
        <begin position="69"/>
        <end position="80"/>
    </location>
</feature>
<feature type="coiled-coil region" evidence="1">
    <location>
        <begin position="2003"/>
        <end position="2079"/>
    </location>
</feature>
<dbReference type="PANTHER" id="PTHR23159:SF31">
    <property type="entry name" value="CENTROSOME-ASSOCIATED PROTEIN CEP250 ISOFORM X1"/>
    <property type="match status" value="1"/>
</dbReference>
<name>A0A6P8Z9V4_THRPL</name>
<feature type="coiled-coil region" evidence="1">
    <location>
        <begin position="884"/>
        <end position="947"/>
    </location>
</feature>
<keyword evidence="3" id="KW-1185">Reference proteome</keyword>
<dbReference type="Gene3D" id="1.10.287.1490">
    <property type="match status" value="1"/>
</dbReference>
<feature type="compositionally biased region" description="Polar residues" evidence="2">
    <location>
        <begin position="2489"/>
        <end position="2511"/>
    </location>
</feature>
<feature type="coiled-coil region" evidence="1">
    <location>
        <begin position="2339"/>
        <end position="2380"/>
    </location>
</feature>
<gene>
    <name evidence="4 5" type="primary">LOC117649039</name>
</gene>
<feature type="coiled-coil region" evidence="1">
    <location>
        <begin position="1723"/>
        <end position="1821"/>
    </location>
</feature>
<feature type="coiled-coil region" evidence="1">
    <location>
        <begin position="264"/>
        <end position="511"/>
    </location>
</feature>
<feature type="region of interest" description="Disordered" evidence="2">
    <location>
        <begin position="1536"/>
        <end position="1597"/>
    </location>
</feature>
<feature type="coiled-coil region" evidence="1">
    <location>
        <begin position="658"/>
        <end position="822"/>
    </location>
</feature>
<feature type="coiled-coil region" evidence="1">
    <location>
        <begin position="108"/>
        <end position="206"/>
    </location>
</feature>
<dbReference type="PANTHER" id="PTHR23159">
    <property type="entry name" value="CENTROSOMAL PROTEIN 2"/>
    <property type="match status" value="1"/>
</dbReference>
<feature type="region of interest" description="Disordered" evidence="2">
    <location>
        <begin position="55"/>
        <end position="105"/>
    </location>
</feature>
<feature type="coiled-coil region" evidence="1">
    <location>
        <begin position="554"/>
        <end position="622"/>
    </location>
</feature>
<feature type="region of interest" description="Disordered" evidence="2">
    <location>
        <begin position="2273"/>
        <end position="2297"/>
    </location>
</feature>
<evidence type="ECO:0000256" key="2">
    <source>
        <dbReference type="SAM" id="MobiDB-lite"/>
    </source>
</evidence>
<feature type="coiled-coil region" evidence="1">
    <location>
        <begin position="2141"/>
        <end position="2200"/>
    </location>
</feature>
<evidence type="ECO:0000313" key="3">
    <source>
        <dbReference type="Proteomes" id="UP000515158"/>
    </source>
</evidence>
<feature type="coiled-coil region" evidence="1">
    <location>
        <begin position="1635"/>
        <end position="1669"/>
    </location>
</feature>
<dbReference type="Proteomes" id="UP000515158">
    <property type="component" value="Unplaced"/>
</dbReference>
<reference evidence="4 5" key="1">
    <citation type="submission" date="2025-04" db="UniProtKB">
        <authorList>
            <consortium name="RefSeq"/>
        </authorList>
    </citation>
    <scope>IDENTIFICATION</scope>
    <source>
        <tissue evidence="4 5">Total insect</tissue>
    </source>
</reference>